<dbReference type="HOGENOM" id="CLU_1587678_0_0_1"/>
<reference evidence="2" key="1">
    <citation type="journal article" date="2012" name="MBio">
        <title>Comparative genome analysis of Trichophyton rubrum and related dermatophytes reveals candidate genes involved in infection.</title>
        <authorList>
            <person name="Martinez D.A."/>
            <person name="Oliver B.G."/>
            <person name="Graeser Y."/>
            <person name="Goldberg J.M."/>
            <person name="Li W."/>
            <person name="Martinez-Rossi N.M."/>
            <person name="Monod M."/>
            <person name="Shelest E."/>
            <person name="Barton R.C."/>
            <person name="Birch E."/>
            <person name="Brakhage A.A."/>
            <person name="Chen Z."/>
            <person name="Gurr S.J."/>
            <person name="Heiman D."/>
            <person name="Heitman J."/>
            <person name="Kosti I."/>
            <person name="Rossi A."/>
            <person name="Saif S."/>
            <person name="Samalova M."/>
            <person name="Saunders C.W."/>
            <person name="Shea T."/>
            <person name="Summerbell R.C."/>
            <person name="Xu J."/>
            <person name="Young S."/>
            <person name="Zeng Q."/>
            <person name="Birren B.W."/>
            <person name="Cuomo C.A."/>
            <person name="White T.C."/>
        </authorList>
    </citation>
    <scope>NUCLEOTIDE SEQUENCE [LARGE SCALE GENOMIC DNA]</scope>
    <source>
        <strain evidence="2">CBS 112818</strain>
    </source>
</reference>
<organism evidence="1 2">
    <name type="scientific">Trichophyton tonsurans (strain CBS 112818)</name>
    <name type="common">Scalp ringworm fungus</name>
    <dbReference type="NCBI Taxonomy" id="647933"/>
    <lineage>
        <taxon>Eukaryota</taxon>
        <taxon>Fungi</taxon>
        <taxon>Dikarya</taxon>
        <taxon>Ascomycota</taxon>
        <taxon>Pezizomycotina</taxon>
        <taxon>Eurotiomycetes</taxon>
        <taxon>Eurotiomycetidae</taxon>
        <taxon>Onygenales</taxon>
        <taxon>Arthrodermataceae</taxon>
        <taxon>Trichophyton</taxon>
    </lineage>
</organism>
<evidence type="ECO:0000313" key="1">
    <source>
        <dbReference type="EMBL" id="EGD95405.1"/>
    </source>
</evidence>
<keyword evidence="2" id="KW-1185">Reference proteome</keyword>
<evidence type="ECO:0000313" key="2">
    <source>
        <dbReference type="Proteomes" id="UP000009172"/>
    </source>
</evidence>
<proteinExistence type="predicted"/>
<sequence>MTIPASSTFYILAELLSLSGDIHFRQAASTSDMIHLGWAVNFLVTGAVKQPAAQTWLNQACDEIPWCLSEKKGRHFVTRGRTRPKPTILTEKQMLPSNISYESHDQVRSDSLAAAGVYLKNVISMSTSSTMAAIWKSMLIIRGGIDFPDFPVDLISRLGTSALTIMTK</sequence>
<protein>
    <submittedName>
        <fullName evidence="1">Uncharacterized protein</fullName>
    </submittedName>
</protein>
<name>F2RVQ6_TRIT1</name>
<gene>
    <name evidence="1" type="ORF">TESG_02888</name>
</gene>
<dbReference type="AlphaFoldDB" id="F2RVQ6"/>
<dbReference type="EMBL" id="GG698488">
    <property type="protein sequence ID" value="EGD95405.1"/>
    <property type="molecule type" value="Genomic_DNA"/>
</dbReference>
<accession>F2RVQ6</accession>
<dbReference type="Proteomes" id="UP000009172">
    <property type="component" value="Unassembled WGS sequence"/>
</dbReference>